<keyword evidence="3" id="KW-1185">Reference proteome</keyword>
<dbReference type="Pfam" id="PF14298">
    <property type="entry name" value="DUF4374"/>
    <property type="match status" value="2"/>
</dbReference>
<accession>A0A6J4GS35</accession>
<evidence type="ECO:0000313" key="3">
    <source>
        <dbReference type="Proteomes" id="UP000479938"/>
    </source>
</evidence>
<evidence type="ECO:0000256" key="1">
    <source>
        <dbReference type="SAM" id="SignalP"/>
    </source>
</evidence>
<protein>
    <recommendedName>
        <fullName evidence="4">DUF4374 domain-containing protein</fullName>
    </recommendedName>
</protein>
<dbReference type="InterPro" id="IPR025401">
    <property type="entry name" value="DUF4374"/>
</dbReference>
<dbReference type="PROSITE" id="PS51257">
    <property type="entry name" value="PROKAR_LIPOPROTEIN"/>
    <property type="match status" value="1"/>
</dbReference>
<name>A0A6J4GS35_9FLAO</name>
<proteinExistence type="predicted"/>
<gene>
    <name evidence="2" type="ORF">FLA105534_03319</name>
</gene>
<evidence type="ECO:0000313" key="2">
    <source>
        <dbReference type="EMBL" id="CAA9200944.1"/>
    </source>
</evidence>
<feature type="signal peptide" evidence="1">
    <location>
        <begin position="1"/>
        <end position="22"/>
    </location>
</feature>
<organism evidence="2 3">
    <name type="scientific">Flavobacterium bizetiae</name>
    <dbReference type="NCBI Taxonomy" id="2704140"/>
    <lineage>
        <taxon>Bacteria</taxon>
        <taxon>Pseudomonadati</taxon>
        <taxon>Bacteroidota</taxon>
        <taxon>Flavobacteriia</taxon>
        <taxon>Flavobacteriales</taxon>
        <taxon>Flavobacteriaceae</taxon>
        <taxon>Flavobacterium</taxon>
    </lineage>
</organism>
<dbReference type="EMBL" id="CADCSU010000120">
    <property type="protein sequence ID" value="CAA9200944.1"/>
    <property type="molecule type" value="Genomic_DNA"/>
</dbReference>
<reference evidence="2 3" key="1">
    <citation type="submission" date="2020-02" db="EMBL/GenBank/DDBJ databases">
        <authorList>
            <person name="Criscuolo A."/>
        </authorList>
    </citation>
    <scope>NUCLEOTIDE SEQUENCE [LARGE SCALE GENOMIC DNA]</scope>
    <source>
        <strain evidence="2">CIP105534</strain>
    </source>
</reference>
<dbReference type="AlphaFoldDB" id="A0A6J4GS35"/>
<dbReference type="RefSeq" id="WP_173971819.1">
    <property type="nucleotide sequence ID" value="NZ_CADCSU010000120.1"/>
</dbReference>
<keyword evidence="1" id="KW-0732">Signal</keyword>
<dbReference type="Proteomes" id="UP000479938">
    <property type="component" value="Unassembled WGS sequence"/>
</dbReference>
<feature type="chain" id="PRO_5026787294" description="DUF4374 domain-containing protein" evidence="1">
    <location>
        <begin position="23"/>
        <end position="412"/>
    </location>
</feature>
<sequence length="412" mass="44270">MKKSSKLILFSALVAFTTFSCSSDSDKPGNETGGGVDTGKTKYIITATTGAAGIADYLLTADDISKGSITTTGNGIEQDGSYRYYITAQNNFFSLLYGQGNPGAVTTYNLNAEGKLIKKSNFQAETVHVFAAVNKDILTIKVPRSGAASIAQMYKIDAEKSLITGEAQQDTKKLAGNGERAFFTWATQVGEKVYMPYMSIKGDGVDNFGTKNPDSTWVAVYTYPELKLEKVIKDNRTSYLGGYYTNGLYQDENGDAYGFSGAVATSNSVVTSTKPSAVVKIKKGTTEFDKTYFFNVQEKSGGYKIASSTYISKGKVLLQMFGTVGTNKGAAKLAIADLYNQTFTWVTNAPQVITFTTVERYNLVSEDGSSAIVGINTPEGNWIYTINGTTAVATKGIKVEGGQITAIAKLKY</sequence>
<evidence type="ECO:0008006" key="4">
    <source>
        <dbReference type="Google" id="ProtNLM"/>
    </source>
</evidence>